<protein>
    <recommendedName>
        <fullName evidence="2">ATPase AAA-type core domain-containing protein</fullName>
    </recommendedName>
</protein>
<comment type="caution">
    <text evidence="1">The sequence shown here is derived from an EMBL/GenBank/DDBJ whole genome shotgun (WGS) entry which is preliminary data.</text>
</comment>
<dbReference type="SUPFAM" id="SSF52540">
    <property type="entry name" value="P-loop containing nucleoside triphosphate hydrolases"/>
    <property type="match status" value="1"/>
</dbReference>
<dbReference type="AlphaFoldDB" id="A0A0F9G5T0"/>
<dbReference type="InterPro" id="IPR027417">
    <property type="entry name" value="P-loop_NTPase"/>
</dbReference>
<proteinExistence type="predicted"/>
<dbReference type="PANTHER" id="PTHR34704">
    <property type="entry name" value="ATPASE"/>
    <property type="match status" value="1"/>
</dbReference>
<accession>A0A0F9G5T0</accession>
<evidence type="ECO:0008006" key="2">
    <source>
        <dbReference type="Google" id="ProtNLM"/>
    </source>
</evidence>
<dbReference type="Gene3D" id="3.40.50.300">
    <property type="entry name" value="P-loop containing nucleotide triphosphate hydrolases"/>
    <property type="match status" value="1"/>
</dbReference>
<name>A0A0F9G5T0_9ZZZZ</name>
<evidence type="ECO:0000313" key="1">
    <source>
        <dbReference type="EMBL" id="KKL85776.1"/>
    </source>
</evidence>
<dbReference type="PANTHER" id="PTHR34704:SF1">
    <property type="entry name" value="ATPASE"/>
    <property type="match status" value="1"/>
</dbReference>
<dbReference type="EMBL" id="LAZR01021309">
    <property type="protein sequence ID" value="KKL85776.1"/>
    <property type="molecule type" value="Genomic_DNA"/>
</dbReference>
<gene>
    <name evidence="1" type="ORF">LCGC14_1951330</name>
</gene>
<sequence length="138" mass="16510">MKFNYTRGLILFFDELPWIVTRKSGFLKALEHFWNHTFSKNQNAILVVCGSAASWMIEKIVYNKGGLHNRLTAQIRLEPFSLKETEQYLQYKNIDLDNLNKKYEIFISFIYKFNLQMFQIIISKVLKFEFSICLGFRY</sequence>
<organism evidence="1">
    <name type="scientific">marine sediment metagenome</name>
    <dbReference type="NCBI Taxonomy" id="412755"/>
    <lineage>
        <taxon>unclassified sequences</taxon>
        <taxon>metagenomes</taxon>
        <taxon>ecological metagenomes</taxon>
    </lineage>
</organism>
<reference evidence="1" key="1">
    <citation type="journal article" date="2015" name="Nature">
        <title>Complex archaea that bridge the gap between prokaryotes and eukaryotes.</title>
        <authorList>
            <person name="Spang A."/>
            <person name="Saw J.H."/>
            <person name="Jorgensen S.L."/>
            <person name="Zaremba-Niedzwiedzka K."/>
            <person name="Martijn J."/>
            <person name="Lind A.E."/>
            <person name="van Eijk R."/>
            <person name="Schleper C."/>
            <person name="Guy L."/>
            <person name="Ettema T.J."/>
        </authorList>
    </citation>
    <scope>NUCLEOTIDE SEQUENCE</scope>
</reference>